<dbReference type="GO" id="GO:0006427">
    <property type="term" value="P:histidyl-tRNA aminoacylation"/>
    <property type="evidence" value="ECO:0007669"/>
    <property type="project" value="InterPro"/>
</dbReference>
<dbReference type="Pfam" id="PF21996">
    <property type="entry name" value="HisZ-like"/>
    <property type="match status" value="1"/>
</dbReference>
<evidence type="ECO:0000256" key="7">
    <source>
        <dbReference type="ARBA" id="ARBA00022605"/>
    </source>
</evidence>
<keyword evidence="7 10" id="KW-0028">Amino-acid biosynthesis</keyword>
<dbReference type="InterPro" id="IPR041715">
    <property type="entry name" value="HisRS-like_core"/>
</dbReference>
<dbReference type="PROSITE" id="PS50862">
    <property type="entry name" value="AA_TRNA_LIGASE_II"/>
    <property type="match status" value="1"/>
</dbReference>
<evidence type="ECO:0000259" key="12">
    <source>
        <dbReference type="PROSITE" id="PS50862"/>
    </source>
</evidence>
<dbReference type="GO" id="GO:0016757">
    <property type="term" value="F:glycosyltransferase activity"/>
    <property type="evidence" value="ECO:0007669"/>
    <property type="project" value="UniProtKB-KW"/>
</dbReference>
<dbReference type="PANTHER" id="PTHR43707">
    <property type="entry name" value="HISTIDYL-TRNA SYNTHETASE"/>
    <property type="match status" value="1"/>
</dbReference>
<keyword evidence="6 10" id="KW-0963">Cytoplasm</keyword>
<organism evidence="13 14">
    <name type="scientific">Planococcus massiliensis</name>
    <dbReference type="NCBI Taxonomy" id="1499687"/>
    <lineage>
        <taxon>Bacteria</taxon>
        <taxon>Bacillati</taxon>
        <taxon>Bacillota</taxon>
        <taxon>Bacilli</taxon>
        <taxon>Bacillales</taxon>
        <taxon>Caryophanaceae</taxon>
        <taxon>Planococcus</taxon>
    </lineage>
</organism>
<dbReference type="AlphaFoldDB" id="A0A098ENQ8"/>
<evidence type="ECO:0000256" key="2">
    <source>
        <dbReference type="ARBA" id="ARBA00004667"/>
    </source>
</evidence>
<dbReference type="CDD" id="cd00773">
    <property type="entry name" value="HisRS-like_core"/>
    <property type="match status" value="1"/>
</dbReference>
<dbReference type="RefSeq" id="WP_052652248.1">
    <property type="nucleotide sequence ID" value="NZ_CCXS01000001.1"/>
</dbReference>
<dbReference type="Gene3D" id="3.30.930.10">
    <property type="entry name" value="Bira Bifunctional Protein, Domain 2"/>
    <property type="match status" value="1"/>
</dbReference>
<evidence type="ECO:0000256" key="8">
    <source>
        <dbReference type="ARBA" id="ARBA00023102"/>
    </source>
</evidence>
<dbReference type="Gene3D" id="3.40.50.12590">
    <property type="match status" value="1"/>
</dbReference>
<evidence type="ECO:0000256" key="5">
    <source>
        <dbReference type="ARBA" id="ARBA00020397"/>
    </source>
</evidence>
<dbReference type="PANTHER" id="PTHR43707:SF1">
    <property type="entry name" value="HISTIDINE--TRNA LIGASE, MITOCHONDRIAL-RELATED"/>
    <property type="match status" value="1"/>
</dbReference>
<keyword evidence="13" id="KW-0808">Transferase</keyword>
<dbReference type="GO" id="GO:0140096">
    <property type="term" value="F:catalytic activity, acting on a protein"/>
    <property type="evidence" value="ECO:0007669"/>
    <property type="project" value="UniProtKB-ARBA"/>
</dbReference>
<feature type="binding site" evidence="11">
    <location>
        <begin position="80"/>
        <end position="82"/>
    </location>
    <ligand>
        <name>L-histidine</name>
        <dbReference type="ChEBI" id="CHEBI:57595"/>
    </ligand>
</feature>
<accession>A0A098ENQ8</accession>
<protein>
    <recommendedName>
        <fullName evidence="5 10">ATP phosphoribosyltransferase regulatory subunit</fullName>
    </recommendedName>
</protein>
<keyword evidence="14" id="KW-1185">Reference proteome</keyword>
<dbReference type="UniPathway" id="UPA00031">
    <property type="reaction ID" value="UER00006"/>
</dbReference>
<dbReference type="Proteomes" id="UP000043699">
    <property type="component" value="Unassembled WGS sequence"/>
</dbReference>
<dbReference type="GO" id="GO:0000105">
    <property type="term" value="P:L-histidine biosynthetic process"/>
    <property type="evidence" value="ECO:0007669"/>
    <property type="project" value="UniProtKB-UniRule"/>
</dbReference>
<dbReference type="InterPro" id="IPR006195">
    <property type="entry name" value="aa-tRNA-synth_II"/>
</dbReference>
<keyword evidence="8 10" id="KW-0368">Histidine biosynthesis</keyword>
<evidence type="ECO:0000313" key="13">
    <source>
        <dbReference type="EMBL" id="CEG23455.1"/>
    </source>
</evidence>
<feature type="domain" description="Aminoacyl-transfer RNA synthetases class-II family profile" evidence="12">
    <location>
        <begin position="33"/>
        <end position="321"/>
    </location>
</feature>
<comment type="function">
    <text evidence="9 10">Required for the first step of histidine biosynthesis. May allow the feedback regulation of ATP phosphoribosyltransferase activity by histidine.</text>
</comment>
<sequence>MTIQMFEKPLGMRDDFPFIAKKKTELRSKGTSIMEKAGYDLLQTPTLEYYETIGKISAIADNALFKLLDSQGETLVLRPDMTSPIARVAASKLLKEKMPVRLAYYSNVFRAQKREGGRPAEFEQMGVELIGDDSLYADAEVIILASSILKELQVESVRVVIGHTQLLQLILKDFGLSEEQIDLVREALVSKNSVGFEQLALTLPIKEESLESFNRLITTSELEEWKQWIDPLNTEQNSLYEEMLKLHTIMERNGLTDSVTFDLSFISHMTYYTGLVFEFYGAGSGFPLGNGGRYDGLMKQFDLQVGATGFGLRVDRLLEAMAPNREKESQTLVLFTEETEQEAHGLAQKLRSEGQRTTLQYAPAVQALDEFTALFSDVRRLDGGKNG</sequence>
<comment type="subunit">
    <text evidence="4 10">Heteromultimer composed of HisG and HisZ subunits.</text>
</comment>
<evidence type="ECO:0000256" key="1">
    <source>
        <dbReference type="ARBA" id="ARBA00004496"/>
    </source>
</evidence>
<dbReference type="Pfam" id="PF13393">
    <property type="entry name" value="tRNA-synt_His"/>
    <property type="match status" value="1"/>
</dbReference>
<evidence type="ECO:0000256" key="6">
    <source>
        <dbReference type="ARBA" id="ARBA00022490"/>
    </source>
</evidence>
<dbReference type="GO" id="GO:0004821">
    <property type="term" value="F:histidine-tRNA ligase activity"/>
    <property type="evidence" value="ECO:0007669"/>
    <property type="project" value="InterPro"/>
</dbReference>
<feature type="binding site" evidence="11">
    <location>
        <begin position="271"/>
        <end position="272"/>
    </location>
    <ligand>
        <name>L-histidine</name>
        <dbReference type="ChEBI" id="CHEBI:57595"/>
    </ligand>
</feature>
<dbReference type="OrthoDB" id="9800814at2"/>
<comment type="pathway">
    <text evidence="2 10">Amino-acid biosynthesis; L-histidine biosynthesis; L-histidine from 5-phospho-alpha-D-ribose 1-diphosphate: step 1/9.</text>
</comment>
<dbReference type="EMBL" id="CCXS01000001">
    <property type="protein sequence ID" value="CEG23455.1"/>
    <property type="molecule type" value="Genomic_DNA"/>
</dbReference>
<dbReference type="InterPro" id="IPR053846">
    <property type="entry name" value="HisZ-C"/>
</dbReference>
<evidence type="ECO:0000256" key="9">
    <source>
        <dbReference type="ARBA" id="ARBA00025246"/>
    </source>
</evidence>
<feature type="binding site" evidence="11">
    <location>
        <position position="110"/>
    </location>
    <ligand>
        <name>L-histidine</name>
        <dbReference type="ChEBI" id="CHEBI:57595"/>
    </ligand>
</feature>
<dbReference type="PIRSF" id="PIRSF001549">
    <property type="entry name" value="His-tRNA_synth"/>
    <property type="match status" value="1"/>
</dbReference>
<evidence type="ECO:0000313" key="14">
    <source>
        <dbReference type="Proteomes" id="UP000043699"/>
    </source>
</evidence>
<dbReference type="InterPro" id="IPR004516">
    <property type="entry name" value="HisRS/HisZ"/>
</dbReference>
<dbReference type="GO" id="GO:0005737">
    <property type="term" value="C:cytoplasm"/>
    <property type="evidence" value="ECO:0007669"/>
    <property type="project" value="UniProtKB-SubCell"/>
</dbReference>
<dbReference type="NCBIfam" id="TIGR00443">
    <property type="entry name" value="hisZ_biosyn_reg"/>
    <property type="match status" value="1"/>
</dbReference>
<name>A0A098ENQ8_9BACL</name>
<evidence type="ECO:0000256" key="4">
    <source>
        <dbReference type="ARBA" id="ARBA00011496"/>
    </source>
</evidence>
<dbReference type="InterPro" id="IPR045864">
    <property type="entry name" value="aa-tRNA-synth_II/BPL/LPL"/>
</dbReference>
<proteinExistence type="inferred from homology"/>
<dbReference type="SUPFAM" id="SSF55681">
    <property type="entry name" value="Class II aaRS and biotin synthetases"/>
    <property type="match status" value="1"/>
</dbReference>
<gene>
    <name evidence="10 13" type="primary">hisZ</name>
    <name evidence="13" type="ORF">BN1080_02433</name>
</gene>
<comment type="subcellular location">
    <subcellularLocation>
        <location evidence="1 10">Cytoplasm</location>
    </subcellularLocation>
</comment>
<dbReference type="HAMAP" id="MF_00125">
    <property type="entry name" value="HisZ"/>
    <property type="match status" value="1"/>
</dbReference>
<dbReference type="STRING" id="1499687.BN1080_02433"/>
<feature type="binding site" evidence="11">
    <location>
        <position position="128"/>
    </location>
    <ligand>
        <name>L-histidine</name>
        <dbReference type="ChEBI" id="CHEBI:57595"/>
    </ligand>
</feature>
<keyword evidence="13" id="KW-0328">Glycosyltransferase</keyword>
<reference evidence="13 14" key="1">
    <citation type="submission" date="2014-09" db="EMBL/GenBank/DDBJ databases">
        <authorList>
            <person name="Urmite Genomes Urmite Genomes"/>
        </authorList>
    </citation>
    <scope>NUCLEOTIDE SEQUENCE [LARGE SCALE GENOMIC DNA]</scope>
    <source>
        <strain evidence="13 14">ES2</strain>
    </source>
</reference>
<evidence type="ECO:0000256" key="3">
    <source>
        <dbReference type="ARBA" id="ARBA00005539"/>
    </source>
</evidence>
<comment type="miscellaneous">
    <text evidence="10">This function is generally fulfilled by the C-terminal part of HisG, which is missing in some bacteria such as this one.</text>
</comment>
<comment type="similarity">
    <text evidence="3 10">Belongs to the class-II aminoacyl-tRNA synthetase family. HisZ subfamily.</text>
</comment>
<evidence type="ECO:0000256" key="11">
    <source>
        <dbReference type="PIRSR" id="PIRSR001549-1"/>
    </source>
</evidence>
<feature type="binding site" evidence="11">
    <location>
        <position position="124"/>
    </location>
    <ligand>
        <name>L-histidine</name>
        <dbReference type="ChEBI" id="CHEBI:57595"/>
    </ligand>
</feature>
<dbReference type="InterPro" id="IPR004517">
    <property type="entry name" value="HisZ"/>
</dbReference>
<evidence type="ECO:0000256" key="10">
    <source>
        <dbReference type="HAMAP-Rule" id="MF_00125"/>
    </source>
</evidence>